<evidence type="ECO:0000259" key="1">
    <source>
        <dbReference type="Pfam" id="PF26489"/>
    </source>
</evidence>
<protein>
    <recommendedName>
        <fullName evidence="1">DUF8165 domain-containing protein</fullName>
    </recommendedName>
</protein>
<dbReference type="EMBL" id="CP048738">
    <property type="protein sequence ID" value="QIB79548.1"/>
    <property type="molecule type" value="Genomic_DNA"/>
</dbReference>
<reference evidence="3 4" key="1">
    <citation type="submission" date="2019-07" db="EMBL/GenBank/DDBJ databases">
        <title>Draft genome sequence of Haloferax volcanii SS0101, isolated from salt farm in Samut Sakhon, Thailand.</title>
        <authorList>
            <person name="Wanthongcharoen S."/>
            <person name="Yamprayoonswat W."/>
            <person name="Ruangsuj P."/>
            <person name="Thongpramul N."/>
            <person name="Jumpathong W."/>
            <person name="Sittihan S."/>
            <person name="Kanjanavas P."/>
            <person name="Yasawong M."/>
        </authorList>
    </citation>
    <scope>NUCLEOTIDE SEQUENCE [LARGE SCALE GENOMIC DNA]</scope>
    <source>
        <strain evidence="3 4">SS0101</strain>
    </source>
</reference>
<dbReference type="GeneID" id="44084969"/>
<dbReference type="EMBL" id="VMTR01000016">
    <property type="protein sequence ID" value="TVT95825.1"/>
    <property type="molecule type" value="Genomic_DNA"/>
</dbReference>
<dbReference type="Proteomes" id="UP000465667">
    <property type="component" value="Chromosome"/>
</dbReference>
<accession>A0A558GDJ2</accession>
<dbReference type="KEGG" id="hale:G3A49_16130"/>
<gene>
    <name evidence="3" type="ORF">FQA18_04325</name>
    <name evidence="2" type="ORF">G3A49_16130</name>
</gene>
<evidence type="ECO:0000313" key="5">
    <source>
        <dbReference type="Proteomes" id="UP000465667"/>
    </source>
</evidence>
<dbReference type="Proteomes" id="UP000320212">
    <property type="component" value="Unassembled WGS sequence"/>
</dbReference>
<sequence>MLKGHFQSAGASIEHGDASVLFPVEELGAAVLQRRDAELALADADAENVIIIAPTSLASSYFLTQHPLTAIPIDELAPGIRSTLADALDTPIEAFDLIQIGKWVTDSLDHSLAEYTDA</sequence>
<name>A0A558GDJ2_HALVO</name>
<evidence type="ECO:0000313" key="3">
    <source>
        <dbReference type="EMBL" id="TVT95825.1"/>
    </source>
</evidence>
<reference evidence="2 5" key="2">
    <citation type="submission" date="2020-02" db="EMBL/GenBank/DDBJ databases">
        <title>Whole genome sequence of Haloferax alexandrinus pws1.</title>
        <authorList>
            <person name="Verma D.K."/>
            <person name="Gopal K."/>
            <person name="Prasad E.S."/>
        </authorList>
    </citation>
    <scope>NUCLEOTIDE SEQUENCE [LARGE SCALE GENOMIC DNA]</scope>
    <source>
        <strain evidence="2">Wsp1</strain>
        <strain evidence="5">wsp1</strain>
    </source>
</reference>
<dbReference type="RefSeq" id="WP_144858496.1">
    <property type="nucleotide sequence ID" value="NZ_CP048738.1"/>
</dbReference>
<evidence type="ECO:0000313" key="4">
    <source>
        <dbReference type="Proteomes" id="UP000320212"/>
    </source>
</evidence>
<evidence type="ECO:0000313" key="2">
    <source>
        <dbReference type="EMBL" id="QIB79548.1"/>
    </source>
</evidence>
<dbReference type="AlphaFoldDB" id="A0A558GDJ2"/>
<proteinExistence type="predicted"/>
<dbReference type="InterPro" id="IPR058472">
    <property type="entry name" value="DUF8165"/>
</dbReference>
<accession>A0A6C0V2Q2</accession>
<organism evidence="3 4">
    <name type="scientific">Haloferax volcanii</name>
    <name type="common">Halobacterium volcanii</name>
    <dbReference type="NCBI Taxonomy" id="2246"/>
    <lineage>
        <taxon>Archaea</taxon>
        <taxon>Methanobacteriati</taxon>
        <taxon>Methanobacteriota</taxon>
        <taxon>Stenosarchaea group</taxon>
        <taxon>Halobacteria</taxon>
        <taxon>Halobacteriales</taxon>
        <taxon>Haloferacaceae</taxon>
        <taxon>Haloferax</taxon>
    </lineage>
</organism>
<dbReference type="Pfam" id="PF26489">
    <property type="entry name" value="DUF8165"/>
    <property type="match status" value="1"/>
</dbReference>
<feature type="domain" description="DUF8165" evidence="1">
    <location>
        <begin position="1"/>
        <end position="118"/>
    </location>
</feature>